<feature type="region of interest" description="Disordered" evidence="5">
    <location>
        <begin position="77"/>
        <end position="112"/>
    </location>
</feature>
<dbReference type="PANTHER" id="PTHR47053:SF1">
    <property type="entry name" value="MUREIN DD-ENDOPEPTIDASE MEPH-RELATED"/>
    <property type="match status" value="1"/>
</dbReference>
<dbReference type="Proteomes" id="UP000184038">
    <property type="component" value="Unassembled WGS sequence"/>
</dbReference>
<name>A0A1M7GUC0_9FIRM</name>
<keyword evidence="2" id="KW-0645">Protease</keyword>
<dbReference type="STRING" id="1120996.SAMN02746066_01124"/>
<dbReference type="PANTHER" id="PTHR47053">
    <property type="entry name" value="MUREIN DD-ENDOPEPTIDASE MEPH-RELATED"/>
    <property type="match status" value="1"/>
</dbReference>
<sequence>MNFNKKVLKISTLCVAGAVTIAVSTVGMRAVSYTTEEPVAGISVSLDDYYTTKSSAKEVAFAGALARSVGTEMSAYSGDSEEIAVGDDASDETTDEAPEEEPTEAEATDKEKEDAITLNYENLGIAKVDNYLNIREGAGEDKKVIGKLPKNAGCEIYSISDDGWAKIKSGKVTGYVSSEYLVTGDEANELAKEVGMIVATVNTETLKVREEADKDSTCLTLVPEGEELEVKKVSDEWVKVVIDNDKGYVAKEYVDLSYQLAKGVFVEEVEAGTNGVSSVRADMVAYAKQFLGNRYVWGGTSLTGGVDCSGFTMRIYQHFGYNITRTSRSQAVSGRTISASSVKPGDLLFYSNGGGINHVAMYIGGGQVIHASNPRSGIKISNMYYRTPVKAVRYIND</sequence>
<comment type="similarity">
    <text evidence="1">Belongs to the peptidase C40 family.</text>
</comment>
<dbReference type="OrthoDB" id="9808890at2"/>
<evidence type="ECO:0000256" key="1">
    <source>
        <dbReference type="ARBA" id="ARBA00007074"/>
    </source>
</evidence>
<keyword evidence="3" id="KW-0378">Hydrolase</keyword>
<reference evidence="8 9" key="1">
    <citation type="submission" date="2016-11" db="EMBL/GenBank/DDBJ databases">
        <authorList>
            <person name="Jaros S."/>
            <person name="Januszkiewicz K."/>
            <person name="Wedrychowicz H."/>
        </authorList>
    </citation>
    <scope>NUCLEOTIDE SEQUENCE [LARGE SCALE GENOMIC DNA]</scope>
    <source>
        <strain evidence="8 9">DSM 15930</strain>
    </source>
</reference>
<dbReference type="Gene3D" id="3.90.1720.10">
    <property type="entry name" value="endopeptidase domain like (from Nostoc punctiforme)"/>
    <property type="match status" value="1"/>
</dbReference>
<evidence type="ECO:0000256" key="4">
    <source>
        <dbReference type="ARBA" id="ARBA00022807"/>
    </source>
</evidence>
<evidence type="ECO:0000256" key="3">
    <source>
        <dbReference type="ARBA" id="ARBA00022801"/>
    </source>
</evidence>
<dbReference type="SUPFAM" id="SSF54001">
    <property type="entry name" value="Cysteine proteinases"/>
    <property type="match status" value="1"/>
</dbReference>
<gene>
    <name evidence="8" type="ORF">SAMN02746066_01124</name>
</gene>
<dbReference type="PROSITE" id="PS51935">
    <property type="entry name" value="NLPC_P60"/>
    <property type="match status" value="1"/>
</dbReference>
<dbReference type="GO" id="GO:0006508">
    <property type="term" value="P:proteolysis"/>
    <property type="evidence" value="ECO:0007669"/>
    <property type="project" value="UniProtKB-KW"/>
</dbReference>
<evidence type="ECO:0000313" key="9">
    <source>
        <dbReference type="Proteomes" id="UP000184038"/>
    </source>
</evidence>
<dbReference type="Pfam" id="PF00877">
    <property type="entry name" value="NLPC_P60"/>
    <property type="match status" value="1"/>
</dbReference>
<dbReference type="PROSITE" id="PS51781">
    <property type="entry name" value="SH3B"/>
    <property type="match status" value="1"/>
</dbReference>
<dbReference type="InterPro" id="IPR003646">
    <property type="entry name" value="SH3-like_bac-type"/>
</dbReference>
<evidence type="ECO:0000313" key="8">
    <source>
        <dbReference type="EMBL" id="SHM19840.1"/>
    </source>
</evidence>
<evidence type="ECO:0000259" key="7">
    <source>
        <dbReference type="PROSITE" id="PS51935"/>
    </source>
</evidence>
<keyword evidence="4" id="KW-0788">Thiol protease</keyword>
<organism evidence="8 9">
    <name type="scientific">Anaerosporobacter mobilis DSM 15930</name>
    <dbReference type="NCBI Taxonomy" id="1120996"/>
    <lineage>
        <taxon>Bacteria</taxon>
        <taxon>Bacillati</taxon>
        <taxon>Bacillota</taxon>
        <taxon>Clostridia</taxon>
        <taxon>Lachnospirales</taxon>
        <taxon>Lachnospiraceae</taxon>
        <taxon>Anaerosporobacter</taxon>
    </lineage>
</organism>
<evidence type="ECO:0000256" key="5">
    <source>
        <dbReference type="SAM" id="MobiDB-lite"/>
    </source>
</evidence>
<dbReference type="GO" id="GO:0008234">
    <property type="term" value="F:cysteine-type peptidase activity"/>
    <property type="evidence" value="ECO:0007669"/>
    <property type="project" value="UniProtKB-KW"/>
</dbReference>
<dbReference type="Gene3D" id="2.30.30.40">
    <property type="entry name" value="SH3 Domains"/>
    <property type="match status" value="2"/>
</dbReference>
<evidence type="ECO:0000259" key="6">
    <source>
        <dbReference type="PROSITE" id="PS51781"/>
    </source>
</evidence>
<dbReference type="SMART" id="SM00287">
    <property type="entry name" value="SH3b"/>
    <property type="match status" value="2"/>
</dbReference>
<keyword evidence="9" id="KW-1185">Reference proteome</keyword>
<dbReference type="EMBL" id="FRCP01000007">
    <property type="protein sequence ID" value="SHM19840.1"/>
    <property type="molecule type" value="Genomic_DNA"/>
</dbReference>
<feature type="compositionally biased region" description="Acidic residues" evidence="5">
    <location>
        <begin position="79"/>
        <end position="106"/>
    </location>
</feature>
<protein>
    <submittedName>
        <fullName evidence="8">SH3 domain-containing protein</fullName>
    </submittedName>
</protein>
<feature type="domain" description="SH3b" evidence="6">
    <location>
        <begin position="121"/>
        <end position="185"/>
    </location>
</feature>
<dbReference type="InterPro" id="IPR038765">
    <property type="entry name" value="Papain-like_cys_pep_sf"/>
</dbReference>
<feature type="domain" description="NlpC/P60" evidence="7">
    <location>
        <begin position="277"/>
        <end position="397"/>
    </location>
</feature>
<dbReference type="RefSeq" id="WP_073284311.1">
    <property type="nucleotide sequence ID" value="NZ_FRCP01000007.1"/>
</dbReference>
<dbReference type="AlphaFoldDB" id="A0A1M7GUC0"/>
<proteinExistence type="inferred from homology"/>
<accession>A0A1M7GUC0</accession>
<dbReference type="InterPro" id="IPR000064">
    <property type="entry name" value="NLP_P60_dom"/>
</dbReference>
<dbReference type="InterPro" id="IPR051202">
    <property type="entry name" value="Peptidase_C40"/>
</dbReference>
<evidence type="ECO:0000256" key="2">
    <source>
        <dbReference type="ARBA" id="ARBA00022670"/>
    </source>
</evidence>
<dbReference type="Pfam" id="PF08239">
    <property type="entry name" value="SH3_3"/>
    <property type="match status" value="2"/>
</dbReference>